<feature type="region of interest" description="Disordered" evidence="1">
    <location>
        <begin position="1"/>
        <end position="46"/>
    </location>
</feature>
<dbReference type="RefSeq" id="WP_406826223.1">
    <property type="nucleotide sequence ID" value="NZ_CP157485.1"/>
</dbReference>
<evidence type="ECO:0000313" key="2">
    <source>
        <dbReference type="EMBL" id="XBO48884.1"/>
    </source>
</evidence>
<proteinExistence type="predicted"/>
<dbReference type="EMBL" id="CP157485">
    <property type="protein sequence ID" value="XBO48884.1"/>
    <property type="molecule type" value="Genomic_DNA"/>
</dbReference>
<name>A0AAU7K9G6_9SPHI</name>
<dbReference type="AlphaFoldDB" id="A0AAU7K9G6"/>
<organism evidence="2">
    <name type="scientific">Pedobacter sp. KACC 23697</name>
    <dbReference type="NCBI Taxonomy" id="3149230"/>
    <lineage>
        <taxon>Bacteria</taxon>
        <taxon>Pseudomonadati</taxon>
        <taxon>Bacteroidota</taxon>
        <taxon>Sphingobacteriia</taxon>
        <taxon>Sphingobacteriales</taxon>
        <taxon>Sphingobacteriaceae</taxon>
        <taxon>Pedobacter</taxon>
    </lineage>
</organism>
<accession>A0AAU7K9G6</accession>
<evidence type="ECO:0000256" key="1">
    <source>
        <dbReference type="SAM" id="MobiDB-lite"/>
    </source>
</evidence>
<protein>
    <submittedName>
        <fullName evidence="2">Uncharacterized protein</fullName>
    </submittedName>
</protein>
<reference evidence="2" key="1">
    <citation type="submission" date="2024-05" db="EMBL/GenBank/DDBJ databases">
        <authorList>
            <person name="Kim S."/>
            <person name="Heo J."/>
            <person name="Choi H."/>
            <person name="Choi Y."/>
            <person name="Kwon S.-W."/>
            <person name="Kim Y."/>
        </authorList>
    </citation>
    <scope>NUCLEOTIDE SEQUENCE</scope>
    <source>
        <strain evidence="2">KACC 23697</strain>
    </source>
</reference>
<sequence length="59" mass="6697">MDYESIIKPGDLLKGIDNSVEPPADNQANEGNRKDDHPWLPKDWNRNYLEMGPVEGGLF</sequence>
<feature type="compositionally biased region" description="Basic and acidic residues" evidence="1">
    <location>
        <begin position="31"/>
        <end position="45"/>
    </location>
</feature>
<gene>
    <name evidence="2" type="ORF">ABEG20_04625</name>
</gene>